<keyword evidence="1" id="KW-0479">Metal-binding</keyword>
<evidence type="ECO:0000313" key="7">
    <source>
        <dbReference type="Proteomes" id="UP001218218"/>
    </source>
</evidence>
<dbReference type="Pfam" id="PF01753">
    <property type="entry name" value="zf-MYND"/>
    <property type="match status" value="1"/>
</dbReference>
<dbReference type="SUPFAM" id="SSF144232">
    <property type="entry name" value="HIT/MYND zinc finger-like"/>
    <property type="match status" value="1"/>
</dbReference>
<dbReference type="PROSITE" id="PS50865">
    <property type="entry name" value="ZF_MYND_2"/>
    <property type="match status" value="1"/>
</dbReference>
<dbReference type="PANTHER" id="PTHR10237:SF15">
    <property type="entry name" value="LD37257P"/>
    <property type="match status" value="1"/>
</dbReference>
<sequence length="1148" mass="129715">MAHPLFWPGKRYFYAIGNTSAVSLARDVPPDKDIRLLLLGCGDPRNVLFTLFSEHDTATRKLDFTCVDLEPAVLARNVLLLSLIIDKKPVENLFDIFFHLYLEKDPLALLVSQCQALLVASTTLQLWKESLYGSTLPMSSQHTLTELRWHWDQYARMHSLPKSQLDAIVANFKGGVTEYQRQHHQGHLMMHTSRSAGPLMMSAFPVLSECFHDFWKHGTTFVSAPTSRRSAAILLNPTFVYSQDGVGCHIHYGTDPVIPFHLAPIFGNLNAAPSRSDIVKGIRSQFLDWCEAFRRYHERGLCVVRVFFADAILGARALQIYRESGAVQTGIPVCQWRAETITLDKEEYKHAPLTFDVVDTSNLDDHLGLLNVLVTSIPLLSGTGDGVLYLESLLIQNSDGDAPKDFAKRFCADLTVMTVLFHLCPVDFITGYSSRGNVHELLTYEVVRRSQEATRQYHQVTTWKTLSGDPPELEPRHLGTFLYDLYHALFEEGDALTFYQRHRVNLLDAISRASISHYSRESFVLLLKFIRDRLQISQEQWIAVLDRFMDIHQFHLSPLKVNALKYQDFCGLLHLHGVYTMDVYRRDNMARTGPFTAWSRVPPLVRVFLTVPREKLHVLAGSSPATPTLEAGMRGPRMQNIFSSIHTAFGTISAIGTPANPKAYFEEEPEGFQGNKPLVVSFIMPSMLLMDHGPAHDLPRDMLITFGIQSNAANVMHYEKTLGFRLEIHSARLFDKESVLVIPEQPLPSGLSVSMKVPSASGPIGSQGPIGANFSEECDLLESFSTKINVEDELAKSAFQSSENVNVRQISFGVIQLVLGGRKQDIIFPFPVAGAQHRLRLARKSLWIEIIVPLRLSFTQEGANVDPFPVTVPGLMPWSIHRLNLERLPILNLKTRKLYEWLNPHVGAAFSRREAKARKKKDVDALMFVKDSIHSIIVRSSGIQPKGSSPQHKATNNCDTVLFVDNLRFDLSAHTVVCDGFALPLSEERMTKIGHDFGKLVPKVMNIALEPGEITSQWKQLLPVLVERCRTWAHLDSCQYISEGLVPLTTEMDVIPLCACGEGRDTQRMHNEPLWKPLAKYCTRIALSPLFGVSYLETIWRTDRRCCVCRTKAGLTCPKCKKDRYCGRACQKKDWKRHKAMHHDFWEK</sequence>
<dbReference type="InterPro" id="IPR027974">
    <property type="entry name" value="DUF4470"/>
</dbReference>
<dbReference type="InterPro" id="IPR002893">
    <property type="entry name" value="Znf_MYND"/>
</dbReference>
<reference evidence="6" key="1">
    <citation type="submission" date="2023-03" db="EMBL/GenBank/DDBJ databases">
        <title>Massive genome expansion in bonnet fungi (Mycena s.s.) driven by repeated elements and novel gene families across ecological guilds.</title>
        <authorList>
            <consortium name="Lawrence Berkeley National Laboratory"/>
            <person name="Harder C.B."/>
            <person name="Miyauchi S."/>
            <person name="Viragh M."/>
            <person name="Kuo A."/>
            <person name="Thoen E."/>
            <person name="Andreopoulos B."/>
            <person name="Lu D."/>
            <person name="Skrede I."/>
            <person name="Drula E."/>
            <person name="Henrissat B."/>
            <person name="Morin E."/>
            <person name="Kohler A."/>
            <person name="Barry K."/>
            <person name="LaButti K."/>
            <person name="Morin E."/>
            <person name="Salamov A."/>
            <person name="Lipzen A."/>
            <person name="Mereny Z."/>
            <person name="Hegedus B."/>
            <person name="Baldrian P."/>
            <person name="Stursova M."/>
            <person name="Weitz H."/>
            <person name="Taylor A."/>
            <person name="Grigoriev I.V."/>
            <person name="Nagy L.G."/>
            <person name="Martin F."/>
            <person name="Kauserud H."/>
        </authorList>
    </citation>
    <scope>NUCLEOTIDE SEQUENCE</scope>
    <source>
        <strain evidence="6">CBHHK002</strain>
    </source>
</reference>
<dbReference type="PANTHER" id="PTHR10237">
    <property type="entry name" value="DEFORMED EPIDERMAL AUTOREGULATORY FACTOR 1 HOMOLOG SUPPRESSIN"/>
    <property type="match status" value="1"/>
</dbReference>
<dbReference type="InterPro" id="IPR024119">
    <property type="entry name" value="TF_DEAF-1"/>
</dbReference>
<protein>
    <recommendedName>
        <fullName evidence="5">MYND-type domain-containing protein</fullName>
    </recommendedName>
</protein>
<gene>
    <name evidence="6" type="ORF">DFH08DRAFT_925893</name>
</gene>
<evidence type="ECO:0000313" key="6">
    <source>
        <dbReference type="EMBL" id="KAJ7334292.1"/>
    </source>
</evidence>
<dbReference type="GO" id="GO:0008270">
    <property type="term" value="F:zinc ion binding"/>
    <property type="evidence" value="ECO:0007669"/>
    <property type="project" value="UniProtKB-KW"/>
</dbReference>
<name>A0AAD6ZQE7_9AGAR</name>
<dbReference type="Gene3D" id="6.10.140.2220">
    <property type="match status" value="1"/>
</dbReference>
<keyword evidence="2 4" id="KW-0863">Zinc-finger</keyword>
<evidence type="ECO:0000256" key="2">
    <source>
        <dbReference type="ARBA" id="ARBA00022771"/>
    </source>
</evidence>
<evidence type="ECO:0000256" key="4">
    <source>
        <dbReference type="PROSITE-ProRule" id="PRU00134"/>
    </source>
</evidence>
<evidence type="ECO:0000259" key="5">
    <source>
        <dbReference type="PROSITE" id="PS50865"/>
    </source>
</evidence>
<dbReference type="Pfam" id="PF14737">
    <property type="entry name" value="DUF4470"/>
    <property type="match status" value="1"/>
</dbReference>
<dbReference type="AlphaFoldDB" id="A0AAD6ZQE7"/>
<dbReference type="GO" id="GO:0005634">
    <property type="term" value="C:nucleus"/>
    <property type="evidence" value="ECO:0007669"/>
    <property type="project" value="TreeGrafter"/>
</dbReference>
<dbReference type="GO" id="GO:0000981">
    <property type="term" value="F:DNA-binding transcription factor activity, RNA polymerase II-specific"/>
    <property type="evidence" value="ECO:0007669"/>
    <property type="project" value="TreeGrafter"/>
</dbReference>
<accession>A0AAD6ZQE7</accession>
<dbReference type="EMBL" id="JARIHO010000033">
    <property type="protein sequence ID" value="KAJ7334292.1"/>
    <property type="molecule type" value="Genomic_DNA"/>
</dbReference>
<dbReference type="Proteomes" id="UP001218218">
    <property type="component" value="Unassembled WGS sequence"/>
</dbReference>
<feature type="domain" description="MYND-type" evidence="5">
    <location>
        <begin position="1106"/>
        <end position="1142"/>
    </location>
</feature>
<keyword evidence="7" id="KW-1185">Reference proteome</keyword>
<organism evidence="6 7">
    <name type="scientific">Mycena albidolilacea</name>
    <dbReference type="NCBI Taxonomy" id="1033008"/>
    <lineage>
        <taxon>Eukaryota</taxon>
        <taxon>Fungi</taxon>
        <taxon>Dikarya</taxon>
        <taxon>Basidiomycota</taxon>
        <taxon>Agaricomycotina</taxon>
        <taxon>Agaricomycetes</taxon>
        <taxon>Agaricomycetidae</taxon>
        <taxon>Agaricales</taxon>
        <taxon>Marasmiineae</taxon>
        <taxon>Mycenaceae</taxon>
        <taxon>Mycena</taxon>
    </lineage>
</organism>
<evidence type="ECO:0000256" key="1">
    <source>
        <dbReference type="ARBA" id="ARBA00022723"/>
    </source>
</evidence>
<evidence type="ECO:0000256" key="3">
    <source>
        <dbReference type="ARBA" id="ARBA00022833"/>
    </source>
</evidence>
<proteinExistence type="predicted"/>
<comment type="caution">
    <text evidence="6">The sequence shown here is derived from an EMBL/GenBank/DDBJ whole genome shotgun (WGS) entry which is preliminary data.</text>
</comment>
<keyword evidence="3" id="KW-0862">Zinc</keyword>